<dbReference type="Proteomes" id="UP000242875">
    <property type="component" value="Unassembled WGS sequence"/>
</dbReference>
<dbReference type="Gene3D" id="3.10.450.50">
    <property type="match status" value="1"/>
</dbReference>
<feature type="domain" description="SnoaL-like" evidence="1">
    <location>
        <begin position="4"/>
        <end position="108"/>
    </location>
</feature>
<name>A0A261XUF0_9FUNG</name>
<evidence type="ECO:0000259" key="1">
    <source>
        <dbReference type="Pfam" id="PF13577"/>
    </source>
</evidence>
<evidence type="ECO:0000313" key="3">
    <source>
        <dbReference type="Proteomes" id="UP000242875"/>
    </source>
</evidence>
<accession>A0A261XUF0</accession>
<protein>
    <recommendedName>
        <fullName evidence="1">SnoaL-like domain-containing protein</fullName>
    </recommendedName>
</protein>
<dbReference type="InterPro" id="IPR032710">
    <property type="entry name" value="NTF2-like_dom_sf"/>
</dbReference>
<comment type="caution">
    <text evidence="2">The sequence shown here is derived from an EMBL/GenBank/DDBJ whole genome shotgun (WGS) entry which is preliminary data.</text>
</comment>
<gene>
    <name evidence="2" type="ORF">BZG36_04729</name>
</gene>
<dbReference type="AlphaFoldDB" id="A0A261XUF0"/>
<sequence length="175" mass="20107">MSDLASLQEIQDLLQGWMYRDLNQWDKLEALFHDDGEIEITWFEGRLADFVEGSAKMGASDLRTKHMISPSLVQFNGGKAIVETNCIIVGANIKRKFGCNAHGRFYDRIEQRKWGLEAYAAADIDYNAVQEYPREYAALAYLLTTGGFPVKRIFPTRDSDQEKSIKVQAQRWLHR</sequence>
<dbReference type="OrthoDB" id="3724021at2759"/>
<organism evidence="2 3">
    <name type="scientific">Bifiguratus adelaidae</name>
    <dbReference type="NCBI Taxonomy" id="1938954"/>
    <lineage>
        <taxon>Eukaryota</taxon>
        <taxon>Fungi</taxon>
        <taxon>Fungi incertae sedis</taxon>
        <taxon>Mucoromycota</taxon>
        <taxon>Mucoromycotina</taxon>
        <taxon>Endogonomycetes</taxon>
        <taxon>Endogonales</taxon>
        <taxon>Endogonales incertae sedis</taxon>
        <taxon>Bifiguratus</taxon>
    </lineage>
</organism>
<dbReference type="Pfam" id="PF13577">
    <property type="entry name" value="SnoaL_4"/>
    <property type="match status" value="1"/>
</dbReference>
<reference evidence="2 3" key="1">
    <citation type="journal article" date="2017" name="Mycologia">
        <title>Bifiguratus adelaidae, gen. et sp. nov., a new member of Mucoromycotina in endophytic and soil-dwelling habitats.</title>
        <authorList>
            <person name="Torres-Cruz T.J."/>
            <person name="Billingsley Tobias T.L."/>
            <person name="Almatruk M."/>
            <person name="Hesse C."/>
            <person name="Kuske C.R."/>
            <person name="Desiro A."/>
            <person name="Benucci G.M."/>
            <person name="Bonito G."/>
            <person name="Stajich J.E."/>
            <person name="Dunlap C."/>
            <person name="Arnold A.E."/>
            <person name="Porras-Alfaro A."/>
        </authorList>
    </citation>
    <scope>NUCLEOTIDE SEQUENCE [LARGE SCALE GENOMIC DNA]</scope>
    <source>
        <strain evidence="2 3">AZ0501</strain>
    </source>
</reference>
<proteinExistence type="predicted"/>
<keyword evidence="3" id="KW-1185">Reference proteome</keyword>
<dbReference type="EMBL" id="MVBO01000205">
    <property type="protein sequence ID" value="OZJ01995.1"/>
    <property type="molecule type" value="Genomic_DNA"/>
</dbReference>
<evidence type="ECO:0000313" key="2">
    <source>
        <dbReference type="EMBL" id="OZJ01995.1"/>
    </source>
</evidence>
<dbReference type="InterPro" id="IPR037401">
    <property type="entry name" value="SnoaL-like"/>
</dbReference>
<dbReference type="SUPFAM" id="SSF54427">
    <property type="entry name" value="NTF2-like"/>
    <property type="match status" value="1"/>
</dbReference>